<dbReference type="PANTHER" id="PTHR34298:SF2">
    <property type="entry name" value="SEGREGATION AND CONDENSATION PROTEIN B"/>
    <property type="match status" value="1"/>
</dbReference>
<dbReference type="InterPro" id="IPR036390">
    <property type="entry name" value="WH_DNA-bd_sf"/>
</dbReference>
<gene>
    <name evidence="6" type="primary">scpB</name>
    <name evidence="6" type="ORF">H9811_00715</name>
</gene>
<dbReference type="SUPFAM" id="SSF46785">
    <property type="entry name" value="Winged helix' DNA-binding domain"/>
    <property type="match status" value="2"/>
</dbReference>
<keyword evidence="4" id="KW-0131">Cell cycle</keyword>
<reference evidence="6" key="1">
    <citation type="journal article" date="2021" name="PeerJ">
        <title>Extensive microbial diversity within the chicken gut microbiome revealed by metagenomics and culture.</title>
        <authorList>
            <person name="Gilroy R."/>
            <person name="Ravi A."/>
            <person name="Getino M."/>
            <person name="Pursley I."/>
            <person name="Horton D.L."/>
            <person name="Alikhan N.F."/>
            <person name="Baker D."/>
            <person name="Gharbi K."/>
            <person name="Hall N."/>
            <person name="Watson M."/>
            <person name="Adriaenssens E.M."/>
            <person name="Foster-Nyarko E."/>
            <person name="Jarju S."/>
            <person name="Secka A."/>
            <person name="Antonio M."/>
            <person name="Oren A."/>
            <person name="Chaudhuri R.R."/>
            <person name="La Ragione R."/>
            <person name="Hildebrand F."/>
            <person name="Pallen M.J."/>
        </authorList>
    </citation>
    <scope>NUCLEOTIDE SEQUENCE</scope>
    <source>
        <strain evidence="6">ChiSxjej1B13-11774</strain>
    </source>
</reference>
<dbReference type="InterPro" id="IPR036388">
    <property type="entry name" value="WH-like_DNA-bd_sf"/>
</dbReference>
<dbReference type="PANTHER" id="PTHR34298">
    <property type="entry name" value="SEGREGATION AND CONDENSATION PROTEIN B"/>
    <property type="match status" value="1"/>
</dbReference>
<feature type="compositionally biased region" description="Acidic residues" evidence="5">
    <location>
        <begin position="179"/>
        <end position="195"/>
    </location>
</feature>
<evidence type="ECO:0000313" key="6">
    <source>
        <dbReference type="EMBL" id="HIZ41064.1"/>
    </source>
</evidence>
<evidence type="ECO:0000313" key="7">
    <source>
        <dbReference type="Proteomes" id="UP000824048"/>
    </source>
</evidence>
<name>A0A9D2J9Z0_9FIRM</name>
<proteinExistence type="predicted"/>
<feature type="region of interest" description="Disordered" evidence="5">
    <location>
        <begin position="165"/>
        <end position="195"/>
    </location>
</feature>
<protein>
    <submittedName>
        <fullName evidence="6">SMC-Scp complex subunit ScpB</fullName>
    </submittedName>
</protein>
<dbReference type="InterPro" id="IPR005234">
    <property type="entry name" value="ScpB_csome_segregation"/>
</dbReference>
<keyword evidence="2" id="KW-0132">Cell division</keyword>
<comment type="caution">
    <text evidence="6">The sequence shown here is derived from an EMBL/GenBank/DDBJ whole genome shotgun (WGS) entry which is preliminary data.</text>
</comment>
<evidence type="ECO:0000256" key="5">
    <source>
        <dbReference type="SAM" id="MobiDB-lite"/>
    </source>
</evidence>
<sequence length="195" mass="21765">MNDAQHTGALEAMLFAHAEPVEIERLADALRLSTVETEELLEQLQRRYDEQKSGLALLRFGPDRWQMTTRPYYGEMVKRILDTRRNAPLSPAALEVLAVIAYNQPVSRSFIEQVRGVDSSSTVTKLLEKGLIEEAGRLDLPGKPVAFQVTDTFLRVFGLGSLKDLPPLHDEAGEPNDSGADEESSESDAEQLEWK</sequence>
<dbReference type="NCBIfam" id="TIGR00281">
    <property type="entry name" value="SMC-Scp complex subunit ScpB"/>
    <property type="match status" value="1"/>
</dbReference>
<dbReference type="PIRSF" id="PIRSF019345">
    <property type="entry name" value="ScpB"/>
    <property type="match status" value="1"/>
</dbReference>
<keyword evidence="3" id="KW-0159">Chromosome partition</keyword>
<dbReference type="EMBL" id="DXBP01000003">
    <property type="protein sequence ID" value="HIZ41064.1"/>
    <property type="molecule type" value="Genomic_DNA"/>
</dbReference>
<evidence type="ECO:0000256" key="4">
    <source>
        <dbReference type="ARBA" id="ARBA00023306"/>
    </source>
</evidence>
<evidence type="ECO:0000256" key="2">
    <source>
        <dbReference type="ARBA" id="ARBA00022618"/>
    </source>
</evidence>
<accession>A0A9D2J9Z0</accession>
<evidence type="ECO:0000256" key="3">
    <source>
        <dbReference type="ARBA" id="ARBA00022829"/>
    </source>
</evidence>
<dbReference type="GO" id="GO:0051304">
    <property type="term" value="P:chromosome separation"/>
    <property type="evidence" value="ECO:0007669"/>
    <property type="project" value="InterPro"/>
</dbReference>
<reference evidence="6" key="2">
    <citation type="submission" date="2021-04" db="EMBL/GenBank/DDBJ databases">
        <authorList>
            <person name="Gilroy R."/>
        </authorList>
    </citation>
    <scope>NUCLEOTIDE SEQUENCE</scope>
    <source>
        <strain evidence="6">ChiSxjej1B13-11774</strain>
    </source>
</reference>
<evidence type="ECO:0000256" key="1">
    <source>
        <dbReference type="ARBA" id="ARBA00022490"/>
    </source>
</evidence>
<organism evidence="6 7">
    <name type="scientific">Candidatus Gemmiger excrementigallinarum</name>
    <dbReference type="NCBI Taxonomy" id="2838609"/>
    <lineage>
        <taxon>Bacteria</taxon>
        <taxon>Bacillati</taxon>
        <taxon>Bacillota</taxon>
        <taxon>Clostridia</taxon>
        <taxon>Eubacteriales</taxon>
        <taxon>Gemmiger</taxon>
    </lineage>
</organism>
<dbReference type="AlphaFoldDB" id="A0A9D2J9Z0"/>
<dbReference type="Gene3D" id="1.10.10.10">
    <property type="entry name" value="Winged helix-like DNA-binding domain superfamily/Winged helix DNA-binding domain"/>
    <property type="match status" value="2"/>
</dbReference>
<dbReference type="Proteomes" id="UP000824048">
    <property type="component" value="Unassembled WGS sequence"/>
</dbReference>
<keyword evidence="1" id="KW-0963">Cytoplasm</keyword>
<dbReference type="GO" id="GO:0051301">
    <property type="term" value="P:cell division"/>
    <property type="evidence" value="ECO:0007669"/>
    <property type="project" value="UniProtKB-KW"/>
</dbReference>
<dbReference type="Pfam" id="PF04079">
    <property type="entry name" value="SMC_ScpB"/>
    <property type="match status" value="1"/>
</dbReference>